<accession>A0A2H0YVL9</accession>
<dbReference type="InterPro" id="IPR013783">
    <property type="entry name" value="Ig-like_fold"/>
</dbReference>
<reference evidence="2 3" key="1">
    <citation type="submission" date="2017-09" db="EMBL/GenBank/DDBJ databases">
        <title>Depth-based differentiation of microbial function through sediment-hosted aquifers and enrichment of novel symbionts in the deep terrestrial subsurface.</title>
        <authorList>
            <person name="Probst A.J."/>
            <person name="Ladd B."/>
            <person name="Jarett J.K."/>
            <person name="Geller-Mcgrath D.E."/>
            <person name="Sieber C.M."/>
            <person name="Emerson J.B."/>
            <person name="Anantharaman K."/>
            <person name="Thomas B.C."/>
            <person name="Malmstrom R."/>
            <person name="Stieglmeier M."/>
            <person name="Klingl A."/>
            <person name="Woyke T."/>
            <person name="Ryan C.M."/>
            <person name="Banfield J.F."/>
        </authorList>
    </citation>
    <scope>NUCLEOTIDE SEQUENCE [LARGE SCALE GENOMIC DNA]</scope>
    <source>
        <strain evidence="2">CG08_land_8_20_14_0_20_40_16</strain>
    </source>
</reference>
<proteinExistence type="predicted"/>
<dbReference type="Pfam" id="PF13413">
    <property type="entry name" value="HTH_25"/>
    <property type="match status" value="1"/>
</dbReference>
<evidence type="ECO:0008006" key="4">
    <source>
        <dbReference type="Google" id="ProtNLM"/>
    </source>
</evidence>
<protein>
    <recommendedName>
        <fullName evidence="4">HTH cro/C1-type domain-containing protein</fullName>
    </recommendedName>
</protein>
<dbReference type="Proteomes" id="UP000231542">
    <property type="component" value="Unassembled WGS sequence"/>
</dbReference>
<sequence length="230" mass="26574">MISFREKEISEARTLGDKLRLAREEERITLEAAEARTRIRAEYLKYLEESRYEKLPGEIYIRNFLITYAKFLHLNPQRVINLFEEESKIYQKVTSLEKRPKNGKSIVPTHPFLNPHFIRNSLIVLVILILFFYLGLELNKMISPPLLIVDNPSGDNIVTTEHTIEISGMTEKESKVLINGEEIAQNQDGYFQAAVDLKEGINVLKITAEKKHSKESIVYKHIKVESSNDS</sequence>
<dbReference type="Pfam" id="PF09136">
    <property type="entry name" value="Glucodextran_B"/>
    <property type="match status" value="1"/>
</dbReference>
<dbReference type="AlphaFoldDB" id="A0A2H0YVL9"/>
<feature type="transmembrane region" description="Helical" evidence="1">
    <location>
        <begin position="117"/>
        <end position="136"/>
    </location>
</feature>
<gene>
    <name evidence="2" type="ORF">COT24_03100</name>
</gene>
<keyword evidence="1" id="KW-0472">Membrane</keyword>
<dbReference type="EMBL" id="PEXU01000038">
    <property type="protein sequence ID" value="PIS42530.1"/>
    <property type="molecule type" value="Genomic_DNA"/>
</dbReference>
<dbReference type="InterPro" id="IPR050400">
    <property type="entry name" value="Bact_Cytoskel_RodZ"/>
</dbReference>
<keyword evidence="1" id="KW-1133">Transmembrane helix</keyword>
<keyword evidence="1" id="KW-0812">Transmembrane</keyword>
<dbReference type="GO" id="GO:0003677">
    <property type="term" value="F:DNA binding"/>
    <property type="evidence" value="ECO:0007669"/>
    <property type="project" value="InterPro"/>
</dbReference>
<evidence type="ECO:0000256" key="1">
    <source>
        <dbReference type="SAM" id="Phobius"/>
    </source>
</evidence>
<name>A0A2H0YVL9_9BACT</name>
<dbReference type="Gene3D" id="1.10.260.40">
    <property type="entry name" value="lambda repressor-like DNA-binding domains"/>
    <property type="match status" value="1"/>
</dbReference>
<dbReference type="PANTHER" id="PTHR34475:SF1">
    <property type="entry name" value="CYTOSKELETON PROTEIN RODZ"/>
    <property type="match status" value="1"/>
</dbReference>
<organism evidence="2 3">
    <name type="scientific">Candidatus Kerfeldbacteria bacterium CG08_land_8_20_14_0_20_40_16</name>
    <dbReference type="NCBI Taxonomy" id="2014244"/>
    <lineage>
        <taxon>Bacteria</taxon>
        <taxon>Candidatus Kerfeldiibacteriota</taxon>
    </lineage>
</organism>
<comment type="caution">
    <text evidence="2">The sequence shown here is derived from an EMBL/GenBank/DDBJ whole genome shotgun (WGS) entry which is preliminary data.</text>
</comment>
<dbReference type="InterPro" id="IPR010982">
    <property type="entry name" value="Lambda_DNA-bd_dom_sf"/>
</dbReference>
<dbReference type="Gene3D" id="2.60.40.10">
    <property type="entry name" value="Immunoglobulins"/>
    <property type="match status" value="1"/>
</dbReference>
<evidence type="ECO:0000313" key="2">
    <source>
        <dbReference type="EMBL" id="PIS42530.1"/>
    </source>
</evidence>
<dbReference type="PANTHER" id="PTHR34475">
    <property type="match status" value="1"/>
</dbReference>
<evidence type="ECO:0000313" key="3">
    <source>
        <dbReference type="Proteomes" id="UP000231542"/>
    </source>
</evidence>